<evidence type="ECO:0000313" key="1">
    <source>
        <dbReference type="EMBL" id="GFR68429.1"/>
    </source>
</evidence>
<keyword evidence="2" id="KW-1185">Reference proteome</keyword>
<dbReference type="EMBL" id="BMAT01011202">
    <property type="protein sequence ID" value="GFR68429.1"/>
    <property type="molecule type" value="Genomic_DNA"/>
</dbReference>
<gene>
    <name evidence="1" type="ORF">ElyMa_005608200</name>
</gene>
<evidence type="ECO:0000313" key="2">
    <source>
        <dbReference type="Proteomes" id="UP000762676"/>
    </source>
</evidence>
<dbReference type="Proteomes" id="UP000762676">
    <property type="component" value="Unassembled WGS sequence"/>
</dbReference>
<protein>
    <submittedName>
        <fullName evidence="1">Uncharacterized protein</fullName>
    </submittedName>
</protein>
<proteinExistence type="predicted"/>
<sequence>MCSVSGNWPVNTSDIPPKFHRLLSCLGLVEVCCFTQQGPSQVSGDRLTHVTLCATPGQTRVSLSQSLEQRKHPRFRGSGDIVFSKAYPVMLETASLTQL</sequence>
<comment type="caution">
    <text evidence="1">The sequence shown here is derived from an EMBL/GenBank/DDBJ whole genome shotgun (WGS) entry which is preliminary data.</text>
</comment>
<reference evidence="1 2" key="1">
    <citation type="journal article" date="2021" name="Elife">
        <title>Chloroplast acquisition without the gene transfer in kleptoplastic sea slugs, Plakobranchus ocellatus.</title>
        <authorList>
            <person name="Maeda T."/>
            <person name="Takahashi S."/>
            <person name="Yoshida T."/>
            <person name="Shimamura S."/>
            <person name="Takaki Y."/>
            <person name="Nagai Y."/>
            <person name="Toyoda A."/>
            <person name="Suzuki Y."/>
            <person name="Arimoto A."/>
            <person name="Ishii H."/>
            <person name="Satoh N."/>
            <person name="Nishiyama T."/>
            <person name="Hasebe M."/>
            <person name="Maruyama T."/>
            <person name="Minagawa J."/>
            <person name="Obokata J."/>
            <person name="Shigenobu S."/>
        </authorList>
    </citation>
    <scope>NUCLEOTIDE SEQUENCE [LARGE SCALE GENOMIC DNA]</scope>
</reference>
<organism evidence="1 2">
    <name type="scientific">Elysia marginata</name>
    <dbReference type="NCBI Taxonomy" id="1093978"/>
    <lineage>
        <taxon>Eukaryota</taxon>
        <taxon>Metazoa</taxon>
        <taxon>Spiralia</taxon>
        <taxon>Lophotrochozoa</taxon>
        <taxon>Mollusca</taxon>
        <taxon>Gastropoda</taxon>
        <taxon>Heterobranchia</taxon>
        <taxon>Euthyneura</taxon>
        <taxon>Panpulmonata</taxon>
        <taxon>Sacoglossa</taxon>
        <taxon>Placobranchoidea</taxon>
        <taxon>Plakobranchidae</taxon>
        <taxon>Elysia</taxon>
    </lineage>
</organism>
<name>A0AAV4F590_9GAST</name>
<accession>A0AAV4F590</accession>
<dbReference type="AlphaFoldDB" id="A0AAV4F590"/>